<keyword evidence="4" id="KW-1185">Reference proteome</keyword>
<feature type="compositionally biased region" description="Low complexity" evidence="1">
    <location>
        <begin position="41"/>
        <end position="60"/>
    </location>
</feature>
<gene>
    <name evidence="3" type="ORF">D9615_002031</name>
</gene>
<reference evidence="3 4" key="1">
    <citation type="journal article" date="2020" name="ISME J.">
        <title>Uncovering the hidden diversity of litter-decomposition mechanisms in mushroom-forming fungi.</title>
        <authorList>
            <person name="Floudas D."/>
            <person name="Bentzer J."/>
            <person name="Ahren D."/>
            <person name="Johansson T."/>
            <person name="Persson P."/>
            <person name="Tunlid A."/>
        </authorList>
    </citation>
    <scope>NUCLEOTIDE SEQUENCE [LARGE SCALE GENOMIC DNA]</scope>
    <source>
        <strain evidence="3 4">CBS 661.87</strain>
    </source>
</reference>
<dbReference type="Proteomes" id="UP000565441">
    <property type="component" value="Unassembled WGS sequence"/>
</dbReference>
<evidence type="ECO:0000256" key="1">
    <source>
        <dbReference type="SAM" id="MobiDB-lite"/>
    </source>
</evidence>
<feature type="region of interest" description="Disordered" evidence="1">
    <location>
        <begin position="18"/>
        <end position="60"/>
    </location>
</feature>
<feature type="region of interest" description="Disordered" evidence="1">
    <location>
        <begin position="197"/>
        <end position="256"/>
    </location>
</feature>
<feature type="region of interest" description="Disordered" evidence="1">
    <location>
        <begin position="159"/>
        <end position="178"/>
    </location>
</feature>
<organism evidence="3 4">
    <name type="scientific">Tricholomella constricta</name>
    <dbReference type="NCBI Taxonomy" id="117010"/>
    <lineage>
        <taxon>Eukaryota</taxon>
        <taxon>Fungi</taxon>
        <taxon>Dikarya</taxon>
        <taxon>Basidiomycota</taxon>
        <taxon>Agaricomycotina</taxon>
        <taxon>Agaricomycetes</taxon>
        <taxon>Agaricomycetidae</taxon>
        <taxon>Agaricales</taxon>
        <taxon>Tricholomatineae</taxon>
        <taxon>Lyophyllaceae</taxon>
        <taxon>Tricholomella</taxon>
    </lineage>
</organism>
<keyword evidence="2" id="KW-1133">Transmembrane helix</keyword>
<feature type="compositionally biased region" description="Basic and acidic residues" evidence="1">
    <location>
        <begin position="212"/>
        <end position="223"/>
    </location>
</feature>
<keyword evidence="2" id="KW-0472">Membrane</keyword>
<feature type="transmembrane region" description="Helical" evidence="2">
    <location>
        <begin position="81"/>
        <end position="105"/>
    </location>
</feature>
<keyword evidence="2" id="KW-0812">Transmembrane</keyword>
<name>A0A8H5MAM8_9AGAR</name>
<feature type="compositionally biased region" description="Polar residues" evidence="1">
    <location>
        <begin position="197"/>
        <end position="209"/>
    </location>
</feature>
<dbReference type="EMBL" id="JAACJP010000002">
    <property type="protein sequence ID" value="KAF5386646.1"/>
    <property type="molecule type" value="Genomic_DNA"/>
</dbReference>
<dbReference type="AlphaFoldDB" id="A0A8H5MAM8"/>
<evidence type="ECO:0000256" key="2">
    <source>
        <dbReference type="SAM" id="Phobius"/>
    </source>
</evidence>
<comment type="caution">
    <text evidence="3">The sequence shown here is derived from an EMBL/GenBank/DDBJ whole genome shotgun (WGS) entry which is preliminary data.</text>
</comment>
<proteinExistence type="predicted"/>
<evidence type="ECO:0000313" key="4">
    <source>
        <dbReference type="Proteomes" id="UP000565441"/>
    </source>
</evidence>
<accession>A0A8H5MAM8</accession>
<sequence>MSQIESTLSVTASPFKSLTQEPSFTTNDETATSSTIEETQLSVSSLGPTSSTTSTLTDTAPTSLSTTAAALPKAADEAAPVGAIVGGTMGGVAALTALFCLLLFLRRGSPRRASNLSELNLVRTEKSIRTNESREDDDGMFRLLPPLRFSSSSAQEWFGPPPGTTFEAEQQGVVGSPGSGREIEFYGLDLNSYPYQTYSNPSEYQSSTAPYHGEESDGRKDNHASAAQSSGGAYGGQCDAGQRSHADWSGSATGLL</sequence>
<feature type="compositionally biased region" description="Polar residues" evidence="1">
    <location>
        <begin position="18"/>
        <end position="40"/>
    </location>
</feature>
<evidence type="ECO:0000313" key="3">
    <source>
        <dbReference type="EMBL" id="KAF5386646.1"/>
    </source>
</evidence>
<protein>
    <submittedName>
        <fullName evidence="3">Uncharacterized protein</fullName>
    </submittedName>
</protein>